<dbReference type="PANTHER" id="PTHR46577">
    <property type="entry name" value="HTH-TYPE TRANSCRIPTIONAL REGULATORY PROTEIN GABR"/>
    <property type="match status" value="1"/>
</dbReference>
<proteinExistence type="predicted"/>
<sequence>MIAAYEQLIVEGYVESRIGSGTVVSSIMDRPKSGLPAEKRVAAPELSRRGRMIAGQPRFGRSPRKLNFHPGYPETESFPFSIWSRLLARRAHSRSEDILTYFSFCGHPDLREAIAHYAAVARGVVCTPQQVVVVTGAQAGLDLLARTLLDSGDTAWLEEPGYIGARTALLAGGATVAPLRVSETGWRLSDPQLPPPRLIYITPSCQWPTGEIMRLDERLELLELASRHNAWIVEDDYDGEYRFRGKPISALQGLDTSERVVYVGTFGKTLFSSLRIGYLIVPMGLVEPIDRALAITGQFAPLILQAALADFIREGHFAAHLKRMRSLYAKRQAYLLGLCASQLGEWMEVSASDSGIQLLGRFRKPFDDRQVAQEAALHGIDAQPLSANFHCDEPQRGLLLGYARLAERESHAAVAGLRNLFQTFDTRHAASSAGEKEVVPQH</sequence>
<evidence type="ECO:0000313" key="3">
    <source>
        <dbReference type="Proteomes" id="UP001242480"/>
    </source>
</evidence>
<evidence type="ECO:0000259" key="1">
    <source>
        <dbReference type="Pfam" id="PF00155"/>
    </source>
</evidence>
<dbReference type="InterPro" id="IPR015421">
    <property type="entry name" value="PyrdxlP-dep_Trfase_major"/>
</dbReference>
<dbReference type="InterPro" id="IPR015424">
    <property type="entry name" value="PyrdxlP-dep_Trfase"/>
</dbReference>
<dbReference type="SUPFAM" id="SSF53383">
    <property type="entry name" value="PLP-dependent transferases"/>
    <property type="match status" value="1"/>
</dbReference>
<evidence type="ECO:0000313" key="2">
    <source>
        <dbReference type="EMBL" id="MDQ0471502.1"/>
    </source>
</evidence>
<keyword evidence="3" id="KW-1185">Reference proteome</keyword>
<dbReference type="PANTHER" id="PTHR46577:SF1">
    <property type="entry name" value="HTH-TYPE TRANSCRIPTIONAL REGULATORY PROTEIN GABR"/>
    <property type="match status" value="1"/>
</dbReference>
<dbReference type="EMBL" id="JAUSVX010000009">
    <property type="protein sequence ID" value="MDQ0471502.1"/>
    <property type="molecule type" value="Genomic_DNA"/>
</dbReference>
<keyword evidence="2" id="KW-0032">Aminotransferase</keyword>
<reference evidence="2 3" key="1">
    <citation type="submission" date="2023-07" db="EMBL/GenBank/DDBJ databases">
        <title>Genomic Encyclopedia of Type Strains, Phase IV (KMG-IV): sequencing the most valuable type-strain genomes for metagenomic binning, comparative biology and taxonomic classification.</title>
        <authorList>
            <person name="Goeker M."/>
        </authorList>
    </citation>
    <scope>NUCLEOTIDE SEQUENCE [LARGE SCALE GENOMIC DNA]</scope>
    <source>
        <strain evidence="2 3">DSM 19619</strain>
    </source>
</reference>
<comment type="caution">
    <text evidence="2">The sequence shown here is derived from an EMBL/GenBank/DDBJ whole genome shotgun (WGS) entry which is preliminary data.</text>
</comment>
<dbReference type="InterPro" id="IPR004839">
    <property type="entry name" value="Aminotransferase_I/II_large"/>
</dbReference>
<dbReference type="Pfam" id="PF00155">
    <property type="entry name" value="Aminotran_1_2"/>
    <property type="match status" value="1"/>
</dbReference>
<organism evidence="2 3">
    <name type="scientific">Labrys wisconsinensis</name>
    <dbReference type="NCBI Taxonomy" id="425677"/>
    <lineage>
        <taxon>Bacteria</taxon>
        <taxon>Pseudomonadati</taxon>
        <taxon>Pseudomonadota</taxon>
        <taxon>Alphaproteobacteria</taxon>
        <taxon>Hyphomicrobiales</taxon>
        <taxon>Xanthobacteraceae</taxon>
        <taxon>Labrys</taxon>
    </lineage>
</organism>
<accession>A0ABU0JB48</accession>
<dbReference type="GO" id="GO:0008483">
    <property type="term" value="F:transaminase activity"/>
    <property type="evidence" value="ECO:0007669"/>
    <property type="project" value="UniProtKB-KW"/>
</dbReference>
<feature type="domain" description="Aminotransferase class I/classII large" evidence="1">
    <location>
        <begin position="92"/>
        <end position="373"/>
    </location>
</feature>
<keyword evidence="2" id="KW-0808">Transferase</keyword>
<protein>
    <submittedName>
        <fullName evidence="2">GntR family transcriptional regulator/MocR family aminotransferase</fullName>
    </submittedName>
</protein>
<gene>
    <name evidence="2" type="ORF">QO011_004527</name>
</gene>
<dbReference type="Proteomes" id="UP001242480">
    <property type="component" value="Unassembled WGS sequence"/>
</dbReference>
<dbReference type="Gene3D" id="3.40.640.10">
    <property type="entry name" value="Type I PLP-dependent aspartate aminotransferase-like (Major domain)"/>
    <property type="match status" value="1"/>
</dbReference>
<dbReference type="InterPro" id="IPR051446">
    <property type="entry name" value="HTH_trans_reg/aminotransferase"/>
</dbReference>
<dbReference type="CDD" id="cd00609">
    <property type="entry name" value="AAT_like"/>
    <property type="match status" value="1"/>
</dbReference>
<name>A0ABU0JB48_9HYPH</name>